<accession>A0A3D8Q9E0</accession>
<dbReference type="PANTHER" id="PTHR48079">
    <property type="entry name" value="PROTEIN YEEZ"/>
    <property type="match status" value="1"/>
</dbReference>
<feature type="domain" description="NmrA-like" evidence="1">
    <location>
        <begin position="54"/>
        <end position="149"/>
    </location>
</feature>
<dbReference type="GO" id="GO:0005737">
    <property type="term" value="C:cytoplasm"/>
    <property type="evidence" value="ECO:0007669"/>
    <property type="project" value="TreeGrafter"/>
</dbReference>
<keyword evidence="3" id="KW-1185">Reference proteome</keyword>
<dbReference type="SUPFAM" id="SSF51735">
    <property type="entry name" value="NAD(P)-binding Rossmann-fold domains"/>
    <property type="match status" value="1"/>
</dbReference>
<dbReference type="GO" id="GO:0004029">
    <property type="term" value="F:aldehyde dehydrogenase (NAD+) activity"/>
    <property type="evidence" value="ECO:0007669"/>
    <property type="project" value="TreeGrafter"/>
</dbReference>
<dbReference type="EMBL" id="PDLN01000021">
    <property type="protein sequence ID" value="RDW58277.1"/>
    <property type="molecule type" value="Genomic_DNA"/>
</dbReference>
<proteinExistence type="predicted"/>
<dbReference type="InterPro" id="IPR051783">
    <property type="entry name" value="NAD(P)-dependent_oxidoreduct"/>
</dbReference>
<reference evidence="2 3" key="1">
    <citation type="journal article" date="2018" name="IMA Fungus">
        <title>IMA Genome-F 9: Draft genome sequence of Annulohypoxylon stygium, Aspergillus mulundensis, Berkeleyomyces basicola (syn. Thielaviopsis basicola), Ceratocystis smalleyi, two Cercospora beticola strains, Coleophoma cylindrospora, Fusarium fracticaudum, Phialophora cf. hyalina, and Morchella septimelata.</title>
        <authorList>
            <person name="Wingfield B.D."/>
            <person name="Bills G.F."/>
            <person name="Dong Y."/>
            <person name="Huang W."/>
            <person name="Nel W.J."/>
            <person name="Swalarsk-Parry B.S."/>
            <person name="Vaghefi N."/>
            <person name="Wilken P.M."/>
            <person name="An Z."/>
            <person name="de Beer Z.W."/>
            <person name="De Vos L."/>
            <person name="Chen L."/>
            <person name="Duong T.A."/>
            <person name="Gao Y."/>
            <person name="Hammerbacher A."/>
            <person name="Kikkert J.R."/>
            <person name="Li Y."/>
            <person name="Li H."/>
            <person name="Li K."/>
            <person name="Li Q."/>
            <person name="Liu X."/>
            <person name="Ma X."/>
            <person name="Naidoo K."/>
            <person name="Pethybridge S.J."/>
            <person name="Sun J."/>
            <person name="Steenkamp E.T."/>
            <person name="van der Nest M.A."/>
            <person name="van Wyk S."/>
            <person name="Wingfield M.J."/>
            <person name="Xiong C."/>
            <person name="Yue Q."/>
            <person name="Zhang X."/>
        </authorList>
    </citation>
    <scope>NUCLEOTIDE SEQUENCE [LARGE SCALE GENOMIC DNA]</scope>
    <source>
        <strain evidence="2 3">BP5796</strain>
    </source>
</reference>
<dbReference type="Proteomes" id="UP000256328">
    <property type="component" value="Unassembled WGS sequence"/>
</dbReference>
<evidence type="ECO:0000313" key="3">
    <source>
        <dbReference type="Proteomes" id="UP000256328"/>
    </source>
</evidence>
<evidence type="ECO:0000313" key="2">
    <source>
        <dbReference type="EMBL" id="RDW58277.1"/>
    </source>
</evidence>
<dbReference type="Pfam" id="PF05368">
    <property type="entry name" value="NmrA"/>
    <property type="match status" value="1"/>
</dbReference>
<dbReference type="Gene3D" id="3.40.50.720">
    <property type="entry name" value="NAD(P)-binding Rossmann-like Domain"/>
    <property type="match status" value="1"/>
</dbReference>
<gene>
    <name evidence="2" type="ORF">BP5796_12207</name>
</gene>
<dbReference type="OrthoDB" id="2130169at2759"/>
<comment type="caution">
    <text evidence="2">The sequence shown here is derived from an EMBL/GenBank/DDBJ whole genome shotgun (WGS) entry which is preliminary data.</text>
</comment>
<name>A0A3D8Q9E0_9HELO</name>
<sequence length="382" mass="40634">MNNMQSQVSETDQLHFCLHLCYSLAQASPASSCLGESRPLTSIAAVGRRPPMAKVFITGATGYVGGDALYHLSSAPANYDISALVRGSEKASVVQAAFPHIRVVQGDLDDAKLIEEEAKKADIVLNLAATNHVTSANAIATSLNNAGKPVHWIQMSGATLFAADEIASRRFGQKSDKVYDDLEGVSEILSVISNSPSRTVDNLIIRQDPSKVKTALLVGPLIYGVGRGPGNQRSVQAPEIARVTLKNKAGFKLEAGENAWSNIHVHDLSDLCLKLVEAAVAGKNGVWNQDGIYCPENGAMEFGKLSEGIAAEAAKQGLIPDGTVKKTISGDEADAESGHASILWGTNAVQKSSRARTKLKWQPSEVSLVEEIPNIVRIESEA</sequence>
<dbReference type="InterPro" id="IPR008030">
    <property type="entry name" value="NmrA-like"/>
</dbReference>
<organism evidence="2 3">
    <name type="scientific">Coleophoma crateriformis</name>
    <dbReference type="NCBI Taxonomy" id="565419"/>
    <lineage>
        <taxon>Eukaryota</taxon>
        <taxon>Fungi</taxon>
        <taxon>Dikarya</taxon>
        <taxon>Ascomycota</taxon>
        <taxon>Pezizomycotina</taxon>
        <taxon>Leotiomycetes</taxon>
        <taxon>Helotiales</taxon>
        <taxon>Dermateaceae</taxon>
        <taxon>Coleophoma</taxon>
    </lineage>
</organism>
<protein>
    <recommendedName>
        <fullName evidence="1">NmrA-like domain-containing protein</fullName>
    </recommendedName>
</protein>
<evidence type="ECO:0000259" key="1">
    <source>
        <dbReference type="Pfam" id="PF05368"/>
    </source>
</evidence>
<dbReference type="InterPro" id="IPR036291">
    <property type="entry name" value="NAD(P)-bd_dom_sf"/>
</dbReference>
<dbReference type="AlphaFoldDB" id="A0A3D8Q9E0"/>
<dbReference type="PANTHER" id="PTHR48079:SF8">
    <property type="entry name" value="NAD(P)-BINDING DOMAIN-CONTAINING PROTEIN"/>
    <property type="match status" value="1"/>
</dbReference>